<protein>
    <submittedName>
        <fullName evidence="2">Uncharacterized protein</fullName>
    </submittedName>
</protein>
<organism evidence="2 3">
    <name type="scientific">Dreissena polymorpha</name>
    <name type="common">Zebra mussel</name>
    <name type="synonym">Mytilus polymorpha</name>
    <dbReference type="NCBI Taxonomy" id="45954"/>
    <lineage>
        <taxon>Eukaryota</taxon>
        <taxon>Metazoa</taxon>
        <taxon>Spiralia</taxon>
        <taxon>Lophotrochozoa</taxon>
        <taxon>Mollusca</taxon>
        <taxon>Bivalvia</taxon>
        <taxon>Autobranchia</taxon>
        <taxon>Heteroconchia</taxon>
        <taxon>Euheterodonta</taxon>
        <taxon>Imparidentia</taxon>
        <taxon>Neoheterodontei</taxon>
        <taxon>Myida</taxon>
        <taxon>Dreissenoidea</taxon>
        <taxon>Dreissenidae</taxon>
        <taxon>Dreissena</taxon>
    </lineage>
</organism>
<name>A0A9D4JV82_DREPO</name>
<reference evidence="2" key="1">
    <citation type="journal article" date="2019" name="bioRxiv">
        <title>The Genome of the Zebra Mussel, Dreissena polymorpha: A Resource for Invasive Species Research.</title>
        <authorList>
            <person name="McCartney M.A."/>
            <person name="Auch B."/>
            <person name="Kono T."/>
            <person name="Mallez S."/>
            <person name="Zhang Y."/>
            <person name="Obille A."/>
            <person name="Becker A."/>
            <person name="Abrahante J.E."/>
            <person name="Garbe J."/>
            <person name="Badalamenti J.P."/>
            <person name="Herman A."/>
            <person name="Mangelson H."/>
            <person name="Liachko I."/>
            <person name="Sullivan S."/>
            <person name="Sone E.D."/>
            <person name="Koren S."/>
            <person name="Silverstein K.A.T."/>
            <person name="Beckman K.B."/>
            <person name="Gohl D.M."/>
        </authorList>
    </citation>
    <scope>NUCLEOTIDE SEQUENCE</scope>
    <source>
        <strain evidence="2">Duluth1</strain>
        <tissue evidence="2">Whole animal</tissue>
    </source>
</reference>
<reference evidence="2" key="2">
    <citation type="submission" date="2020-11" db="EMBL/GenBank/DDBJ databases">
        <authorList>
            <person name="McCartney M.A."/>
            <person name="Auch B."/>
            <person name="Kono T."/>
            <person name="Mallez S."/>
            <person name="Becker A."/>
            <person name="Gohl D.M."/>
            <person name="Silverstein K.A.T."/>
            <person name="Koren S."/>
            <person name="Bechman K.B."/>
            <person name="Herman A."/>
            <person name="Abrahante J.E."/>
            <person name="Garbe J."/>
        </authorList>
    </citation>
    <scope>NUCLEOTIDE SEQUENCE</scope>
    <source>
        <strain evidence="2">Duluth1</strain>
        <tissue evidence="2">Whole animal</tissue>
    </source>
</reference>
<dbReference type="EMBL" id="JAIWYP010000005">
    <property type="protein sequence ID" value="KAH3821733.1"/>
    <property type="molecule type" value="Genomic_DNA"/>
</dbReference>
<feature type="region of interest" description="Disordered" evidence="1">
    <location>
        <begin position="1"/>
        <end position="21"/>
    </location>
</feature>
<gene>
    <name evidence="2" type="ORF">DPMN_123500</name>
</gene>
<proteinExistence type="predicted"/>
<evidence type="ECO:0000313" key="2">
    <source>
        <dbReference type="EMBL" id="KAH3821733.1"/>
    </source>
</evidence>
<accession>A0A9D4JV82</accession>
<dbReference type="AlphaFoldDB" id="A0A9D4JV82"/>
<keyword evidence="3" id="KW-1185">Reference proteome</keyword>
<evidence type="ECO:0000256" key="1">
    <source>
        <dbReference type="SAM" id="MobiDB-lite"/>
    </source>
</evidence>
<evidence type="ECO:0000313" key="3">
    <source>
        <dbReference type="Proteomes" id="UP000828390"/>
    </source>
</evidence>
<dbReference type="Proteomes" id="UP000828390">
    <property type="component" value="Unassembled WGS sequence"/>
</dbReference>
<comment type="caution">
    <text evidence="2">The sequence shown here is derived from an EMBL/GenBank/DDBJ whole genome shotgun (WGS) entry which is preliminary data.</text>
</comment>
<sequence>MDCFVVRSSGPQEPTSKKRCLDEPQLDTLKRAKFWDKDYDANKRFRKFQESWKVTYPGVTHEAADND</sequence>